<dbReference type="GO" id="GO:0043023">
    <property type="term" value="F:ribosomal large subunit binding"/>
    <property type="evidence" value="ECO:0007669"/>
    <property type="project" value="TreeGrafter"/>
</dbReference>
<feature type="chain" id="PRO_5035257709" description="NFACT RNA-binding domain-containing protein" evidence="3">
    <location>
        <begin position="17"/>
        <end position="308"/>
    </location>
</feature>
<evidence type="ECO:0000256" key="3">
    <source>
        <dbReference type="SAM" id="SignalP"/>
    </source>
</evidence>
<dbReference type="GO" id="GO:0000049">
    <property type="term" value="F:tRNA binding"/>
    <property type="evidence" value="ECO:0007669"/>
    <property type="project" value="TreeGrafter"/>
</dbReference>
<evidence type="ECO:0000313" key="5">
    <source>
        <dbReference type="Proteomes" id="UP000789595"/>
    </source>
</evidence>
<keyword evidence="5" id="KW-1185">Reference proteome</keyword>
<dbReference type="PANTHER" id="PTHR15239:SF6">
    <property type="entry name" value="RIBOSOME QUALITY CONTROL COMPLEX SUBUNIT NEMF"/>
    <property type="match status" value="1"/>
</dbReference>
<protein>
    <recommendedName>
        <fullName evidence="6">NFACT RNA-binding domain-containing protein</fullName>
    </recommendedName>
</protein>
<proteinExistence type="predicted"/>
<dbReference type="GO" id="GO:1990112">
    <property type="term" value="C:RQC complex"/>
    <property type="evidence" value="ECO:0007669"/>
    <property type="project" value="TreeGrafter"/>
</dbReference>
<evidence type="ECO:0000256" key="1">
    <source>
        <dbReference type="SAM" id="Coils"/>
    </source>
</evidence>
<organism evidence="4 5">
    <name type="scientific">Pelagomonas calceolata</name>
    <dbReference type="NCBI Taxonomy" id="35677"/>
    <lineage>
        <taxon>Eukaryota</taxon>
        <taxon>Sar</taxon>
        <taxon>Stramenopiles</taxon>
        <taxon>Ochrophyta</taxon>
        <taxon>Pelagophyceae</taxon>
        <taxon>Pelagomonadales</taxon>
        <taxon>Pelagomonadaceae</taxon>
        <taxon>Pelagomonas</taxon>
    </lineage>
</organism>
<reference evidence="4" key="1">
    <citation type="submission" date="2021-11" db="EMBL/GenBank/DDBJ databases">
        <authorList>
            <consortium name="Genoscope - CEA"/>
            <person name="William W."/>
        </authorList>
    </citation>
    <scope>NUCLEOTIDE SEQUENCE</scope>
</reference>
<dbReference type="EMBL" id="CAKKNE010000002">
    <property type="protein sequence ID" value="CAH0367499.1"/>
    <property type="molecule type" value="Genomic_DNA"/>
</dbReference>
<evidence type="ECO:0000313" key="4">
    <source>
        <dbReference type="EMBL" id="CAH0367499.1"/>
    </source>
</evidence>
<evidence type="ECO:0000256" key="2">
    <source>
        <dbReference type="SAM" id="MobiDB-lite"/>
    </source>
</evidence>
<comment type="caution">
    <text evidence="4">The sequence shown here is derived from an EMBL/GenBank/DDBJ whole genome shotgun (WGS) entry which is preliminary data.</text>
</comment>
<feature type="region of interest" description="Disordered" evidence="2">
    <location>
        <begin position="243"/>
        <end position="274"/>
    </location>
</feature>
<sequence length="308" mass="33603">MRWTMALLLTMRRCVALRAPAPLYRRRCLTAMLDTTTEPLDAATVDWRGLRAEAARRLDRATKKIAKKSAKNKQLPESVEALKKTEAERDRLKELVDALNAVDGSAEALTLANALGVRDAPPPRQPRVGRVSLVRRRVDATSPRRRGPKKKKGPSSTAPRLPYNAFASESGVEIRVGRRASDNDLLSCDFRYRDGADWWLHAAGCPGSHVVIRSHDDNLPANDGDAVRDAACLAALFSKAIAKPPPGREHEASGRASVSLTRARHVSKPPGAKPGLVALKGDVTTIRVDLGAEGKRLKRLMATKDVVK</sequence>
<dbReference type="InterPro" id="IPR051608">
    <property type="entry name" value="RQC_Subunit_NEMF"/>
</dbReference>
<accession>A0A8J2SGV3</accession>
<evidence type="ECO:0008006" key="6">
    <source>
        <dbReference type="Google" id="ProtNLM"/>
    </source>
</evidence>
<name>A0A8J2SGV3_9STRA</name>
<dbReference type="GO" id="GO:0072344">
    <property type="term" value="P:rescue of stalled ribosome"/>
    <property type="evidence" value="ECO:0007669"/>
    <property type="project" value="TreeGrafter"/>
</dbReference>
<dbReference type="AlphaFoldDB" id="A0A8J2SGV3"/>
<feature type="compositionally biased region" description="Basic residues" evidence="2">
    <location>
        <begin position="143"/>
        <end position="153"/>
    </location>
</feature>
<dbReference type="GO" id="GO:1990116">
    <property type="term" value="P:ribosome-associated ubiquitin-dependent protein catabolic process"/>
    <property type="evidence" value="ECO:0007669"/>
    <property type="project" value="TreeGrafter"/>
</dbReference>
<feature type="coiled-coil region" evidence="1">
    <location>
        <begin position="51"/>
        <end position="102"/>
    </location>
</feature>
<gene>
    <name evidence="4" type="ORF">PECAL_2P05230</name>
</gene>
<dbReference type="PANTHER" id="PTHR15239">
    <property type="entry name" value="NUCLEAR EXPORT MEDIATOR FACTOR NEMF"/>
    <property type="match status" value="1"/>
</dbReference>
<dbReference type="Proteomes" id="UP000789595">
    <property type="component" value="Unassembled WGS sequence"/>
</dbReference>
<dbReference type="OrthoDB" id="497185at2759"/>
<feature type="region of interest" description="Disordered" evidence="2">
    <location>
        <begin position="117"/>
        <end position="162"/>
    </location>
</feature>
<keyword evidence="1" id="KW-0175">Coiled coil</keyword>
<keyword evidence="3" id="KW-0732">Signal</keyword>
<feature type="signal peptide" evidence="3">
    <location>
        <begin position="1"/>
        <end position="16"/>
    </location>
</feature>